<protein>
    <submittedName>
        <fullName evidence="2">Uncharacterized protein</fullName>
    </submittedName>
</protein>
<sequence>MEKKFVMCHQKTFDFDKNHKHFRCKNFINNKGLKGRLIQHNKTTSFHLQPFHHFYGTTETSSSTSDPNQPQQSSPGPIPMHIRPLLPPNGFTPHSTAMPIQQHPNAIRFIQPPHSLYGAPAGGDPPPMNGLQPI</sequence>
<accession>A0AC35GSA0</accession>
<evidence type="ECO:0000313" key="2">
    <source>
        <dbReference type="WBParaSite" id="PS1159_v2.g8225.t1"/>
    </source>
</evidence>
<dbReference type="Proteomes" id="UP000887580">
    <property type="component" value="Unplaced"/>
</dbReference>
<reference evidence="2" key="1">
    <citation type="submission" date="2022-11" db="UniProtKB">
        <authorList>
            <consortium name="WormBaseParasite"/>
        </authorList>
    </citation>
    <scope>IDENTIFICATION</scope>
</reference>
<organism evidence="1 2">
    <name type="scientific">Panagrolaimus sp. PS1159</name>
    <dbReference type="NCBI Taxonomy" id="55785"/>
    <lineage>
        <taxon>Eukaryota</taxon>
        <taxon>Metazoa</taxon>
        <taxon>Ecdysozoa</taxon>
        <taxon>Nematoda</taxon>
        <taxon>Chromadorea</taxon>
        <taxon>Rhabditida</taxon>
        <taxon>Tylenchina</taxon>
        <taxon>Panagrolaimomorpha</taxon>
        <taxon>Panagrolaimoidea</taxon>
        <taxon>Panagrolaimidae</taxon>
        <taxon>Panagrolaimus</taxon>
    </lineage>
</organism>
<name>A0AC35GSA0_9BILA</name>
<dbReference type="WBParaSite" id="PS1159_v2.g8225.t1">
    <property type="protein sequence ID" value="PS1159_v2.g8225.t1"/>
    <property type="gene ID" value="PS1159_v2.g8225"/>
</dbReference>
<proteinExistence type="predicted"/>
<evidence type="ECO:0000313" key="1">
    <source>
        <dbReference type="Proteomes" id="UP000887580"/>
    </source>
</evidence>